<dbReference type="PANTHER" id="PTHR38459:SF1">
    <property type="entry name" value="PROPHAGE BACTOPRENOL-LINKED GLUCOSE TRANSLOCASE HOMOLOG"/>
    <property type="match status" value="1"/>
</dbReference>
<accession>A0A2T3XW76</accession>
<evidence type="ECO:0000256" key="6">
    <source>
        <dbReference type="SAM" id="Phobius"/>
    </source>
</evidence>
<reference evidence="8 9" key="1">
    <citation type="submission" date="2018-03" db="EMBL/GenBank/DDBJ databases">
        <title>Whole genome analyses suggest that Burkholderia sensu lato contains two further novel genera in the rhizoxinica-symbiotica group Mycetohabitans gen. nov., and Trinickia gen. nov.: implications for the evolution of diazotrophy and nodulation in the Burkholderiaceae.</title>
        <authorList>
            <person name="Estrada De Los Santos P."/>
            <person name="Palmer M."/>
            <person name="Chavez-Ramirez B."/>
            <person name="Steenkamp E.T."/>
            <person name="Hirsch A.M."/>
            <person name="Manyaka P."/>
            <person name="Maluk M."/>
            <person name="Lafos M."/>
            <person name="Crook M."/>
            <person name="Gross E."/>
            <person name="Simon M.F."/>
            <person name="Bueno Dos Reis Junior F."/>
            <person name="Poole P.S."/>
            <person name="Venter S.N."/>
            <person name="James E.K."/>
        </authorList>
    </citation>
    <scope>NUCLEOTIDE SEQUENCE [LARGE SCALE GENOMIC DNA]</scope>
    <source>
        <strain evidence="8 9">JPY-366</strain>
    </source>
</reference>
<dbReference type="GO" id="GO:0000271">
    <property type="term" value="P:polysaccharide biosynthetic process"/>
    <property type="evidence" value="ECO:0007669"/>
    <property type="project" value="InterPro"/>
</dbReference>
<feature type="transmembrane region" description="Helical" evidence="6">
    <location>
        <begin position="7"/>
        <end position="25"/>
    </location>
</feature>
<gene>
    <name evidence="8" type="ORF">C9I57_12850</name>
</gene>
<evidence type="ECO:0000259" key="7">
    <source>
        <dbReference type="Pfam" id="PF04138"/>
    </source>
</evidence>
<keyword evidence="5 6" id="KW-0472">Membrane</keyword>
<evidence type="ECO:0000256" key="2">
    <source>
        <dbReference type="ARBA" id="ARBA00009399"/>
    </source>
</evidence>
<proteinExistence type="inferred from homology"/>
<organism evidence="8 9">
    <name type="scientific">Trinickia symbiotica</name>
    <dbReference type="NCBI Taxonomy" id="863227"/>
    <lineage>
        <taxon>Bacteria</taxon>
        <taxon>Pseudomonadati</taxon>
        <taxon>Pseudomonadota</taxon>
        <taxon>Betaproteobacteria</taxon>
        <taxon>Burkholderiales</taxon>
        <taxon>Burkholderiaceae</taxon>
        <taxon>Trinickia</taxon>
    </lineage>
</organism>
<dbReference type="InterPro" id="IPR007267">
    <property type="entry name" value="GtrA_DPMS_TM"/>
</dbReference>
<comment type="caution">
    <text evidence="8">The sequence shown here is derived from an EMBL/GenBank/DDBJ whole genome shotgun (WGS) entry which is preliminary data.</text>
</comment>
<dbReference type="GO" id="GO:0005886">
    <property type="term" value="C:plasma membrane"/>
    <property type="evidence" value="ECO:0007669"/>
    <property type="project" value="TreeGrafter"/>
</dbReference>
<dbReference type="Proteomes" id="UP000240638">
    <property type="component" value="Unassembled WGS sequence"/>
</dbReference>
<protein>
    <submittedName>
        <fullName evidence="8">GtrA family protein</fullName>
    </submittedName>
</protein>
<dbReference type="EMBL" id="PYUC01000005">
    <property type="protein sequence ID" value="PTB20776.1"/>
    <property type="molecule type" value="Genomic_DNA"/>
</dbReference>
<comment type="subcellular location">
    <subcellularLocation>
        <location evidence="1">Membrane</location>
        <topology evidence="1">Multi-pass membrane protein</topology>
    </subcellularLocation>
</comment>
<feature type="transmembrane region" description="Helical" evidence="6">
    <location>
        <begin position="99"/>
        <end position="119"/>
    </location>
</feature>
<feature type="domain" description="GtrA/DPMS transmembrane" evidence="7">
    <location>
        <begin position="7"/>
        <end position="125"/>
    </location>
</feature>
<dbReference type="Pfam" id="PF04138">
    <property type="entry name" value="GtrA_DPMS_TM"/>
    <property type="match status" value="1"/>
</dbReference>
<sequence length="136" mass="15387">MRRELARFLMAGVVGFLIDTGMLYLMLWLGLGYFAGRAVSFLCAVWTTWQVNRRYTFTPDRRQSIWAEWWRYLTAMSVGGGVNYAAYSAVVSLLHPAPWLPLLAVAAGSIAGLLVNFATAKWWVFKRTKPITDESC</sequence>
<comment type="similarity">
    <text evidence="2">Belongs to the GtrA family.</text>
</comment>
<evidence type="ECO:0000313" key="8">
    <source>
        <dbReference type="EMBL" id="PTB20776.1"/>
    </source>
</evidence>
<keyword evidence="3 6" id="KW-0812">Transmembrane</keyword>
<keyword evidence="4 6" id="KW-1133">Transmembrane helix</keyword>
<evidence type="ECO:0000256" key="1">
    <source>
        <dbReference type="ARBA" id="ARBA00004141"/>
    </source>
</evidence>
<name>A0A2T3XW76_9BURK</name>
<evidence type="ECO:0000256" key="5">
    <source>
        <dbReference type="ARBA" id="ARBA00023136"/>
    </source>
</evidence>
<evidence type="ECO:0000256" key="3">
    <source>
        <dbReference type="ARBA" id="ARBA00022692"/>
    </source>
</evidence>
<evidence type="ECO:0000313" key="9">
    <source>
        <dbReference type="Proteomes" id="UP000240638"/>
    </source>
</evidence>
<feature type="transmembrane region" description="Helical" evidence="6">
    <location>
        <begin position="69"/>
        <end position="87"/>
    </location>
</feature>
<dbReference type="PANTHER" id="PTHR38459">
    <property type="entry name" value="PROPHAGE BACTOPRENOL-LINKED GLUCOSE TRANSLOCASE HOMOLOG"/>
    <property type="match status" value="1"/>
</dbReference>
<dbReference type="AlphaFoldDB" id="A0A2T3XW76"/>
<feature type="transmembrane region" description="Helical" evidence="6">
    <location>
        <begin position="31"/>
        <end position="49"/>
    </location>
</feature>
<evidence type="ECO:0000256" key="4">
    <source>
        <dbReference type="ARBA" id="ARBA00022989"/>
    </source>
</evidence>
<dbReference type="InterPro" id="IPR051401">
    <property type="entry name" value="GtrA_CellWall_Glycosyl"/>
</dbReference>